<keyword evidence="2" id="KW-1185">Reference proteome</keyword>
<organism evidence="3">
    <name type="scientific">Schistocephalus solidus</name>
    <name type="common">Tapeworm</name>
    <dbReference type="NCBI Taxonomy" id="70667"/>
    <lineage>
        <taxon>Eukaryota</taxon>
        <taxon>Metazoa</taxon>
        <taxon>Spiralia</taxon>
        <taxon>Lophotrochozoa</taxon>
        <taxon>Platyhelminthes</taxon>
        <taxon>Cestoda</taxon>
        <taxon>Eucestoda</taxon>
        <taxon>Diphyllobothriidea</taxon>
        <taxon>Diphyllobothriidae</taxon>
        <taxon>Schistocephalus</taxon>
    </lineage>
</organism>
<evidence type="ECO:0000313" key="1">
    <source>
        <dbReference type="EMBL" id="VDL95646.1"/>
    </source>
</evidence>
<reference evidence="1 2" key="2">
    <citation type="submission" date="2018-11" db="EMBL/GenBank/DDBJ databases">
        <authorList>
            <consortium name="Pathogen Informatics"/>
        </authorList>
    </citation>
    <scope>NUCLEOTIDE SEQUENCE [LARGE SCALE GENOMIC DNA]</scope>
    <source>
        <strain evidence="1 2">NST_G2</strain>
    </source>
</reference>
<accession>A0A183SYG4</accession>
<sequence>MGRQLNDGMMACVTDNRTVSEAFAVTNGVKQGCVLAPTLFSLMFSVMLKDAYREESPGIRIAYRMDGRLLNQRRMH</sequence>
<dbReference type="Proteomes" id="UP000275846">
    <property type="component" value="Unassembled WGS sequence"/>
</dbReference>
<evidence type="ECO:0000313" key="3">
    <source>
        <dbReference type="WBParaSite" id="SSLN_0000961201-mRNA-1"/>
    </source>
</evidence>
<reference evidence="3" key="1">
    <citation type="submission" date="2016-06" db="UniProtKB">
        <authorList>
            <consortium name="WormBaseParasite"/>
        </authorList>
    </citation>
    <scope>IDENTIFICATION</scope>
</reference>
<evidence type="ECO:0000313" key="2">
    <source>
        <dbReference type="Proteomes" id="UP000275846"/>
    </source>
</evidence>
<dbReference type="AlphaFoldDB" id="A0A183SYG4"/>
<dbReference type="EMBL" id="UYSU01035138">
    <property type="protein sequence ID" value="VDL95646.1"/>
    <property type="molecule type" value="Genomic_DNA"/>
</dbReference>
<name>A0A183SYG4_SCHSO</name>
<gene>
    <name evidence="1" type="ORF">SSLN_LOCUS9261</name>
</gene>
<dbReference type="WBParaSite" id="SSLN_0000961201-mRNA-1">
    <property type="protein sequence ID" value="SSLN_0000961201-mRNA-1"/>
    <property type="gene ID" value="SSLN_0000961201"/>
</dbReference>
<proteinExistence type="predicted"/>
<dbReference type="OrthoDB" id="6242451at2759"/>
<protein>
    <submittedName>
        <fullName evidence="3">Reverse transcriptase domain-containing protein</fullName>
    </submittedName>
</protein>